<dbReference type="InterPro" id="IPR011004">
    <property type="entry name" value="Trimer_LpxA-like_sf"/>
</dbReference>
<dbReference type="GO" id="GO:0016740">
    <property type="term" value="F:transferase activity"/>
    <property type="evidence" value="ECO:0007669"/>
    <property type="project" value="UniProtKB-KW"/>
</dbReference>
<gene>
    <name evidence="2" type="ORF">C8N25_14411</name>
</gene>
<dbReference type="EMBL" id="QUNF01000044">
    <property type="protein sequence ID" value="REG77485.1"/>
    <property type="molecule type" value="Genomic_DNA"/>
</dbReference>
<dbReference type="Gene3D" id="2.160.10.10">
    <property type="entry name" value="Hexapeptide repeat proteins"/>
    <property type="match status" value="1"/>
</dbReference>
<keyword evidence="2" id="KW-0808">Transferase</keyword>
<dbReference type="AlphaFoldDB" id="A0A3E0D5V4"/>
<keyword evidence="3" id="KW-1185">Reference proteome</keyword>
<sequence length="195" mass="21453">MKSKLIKYWNLEPLGLIKFLSVIISVLYISVFEKVSSFFWKFNLGKTGNKLVVQKGVSIRYPHNLSFGNHVSIGRGVNIYTEFPDSKLIIGNNSQINKGVELDFSGNVTIGDYVVISEHANIMSHDHGLNPLSKPNKIVKVISDRVWIGANAIILPQVRYIGQNAIIAAGAIVTKDVAANTIVGGNPARVLRQIQ</sequence>
<evidence type="ECO:0000256" key="1">
    <source>
        <dbReference type="SAM" id="Phobius"/>
    </source>
</evidence>
<dbReference type="Proteomes" id="UP000256405">
    <property type="component" value="Unassembled WGS sequence"/>
</dbReference>
<evidence type="ECO:0000313" key="3">
    <source>
        <dbReference type="Proteomes" id="UP000256405"/>
    </source>
</evidence>
<proteinExistence type="predicted"/>
<accession>A0A3E0D5V4</accession>
<name>A0A3E0D5V4_9BACT</name>
<feature type="transmembrane region" description="Helical" evidence="1">
    <location>
        <begin position="15"/>
        <end position="32"/>
    </location>
</feature>
<protein>
    <submittedName>
        <fullName evidence="2">Acetyltransferase-like isoleucine patch superfamily enzyme</fullName>
    </submittedName>
</protein>
<dbReference type="SUPFAM" id="SSF51161">
    <property type="entry name" value="Trimeric LpxA-like enzymes"/>
    <property type="match status" value="1"/>
</dbReference>
<dbReference type="PANTHER" id="PTHR23416">
    <property type="entry name" value="SIALIC ACID SYNTHASE-RELATED"/>
    <property type="match status" value="1"/>
</dbReference>
<organism evidence="2 3">
    <name type="scientific">Algoriphagus antarcticus</name>
    <dbReference type="NCBI Taxonomy" id="238540"/>
    <lineage>
        <taxon>Bacteria</taxon>
        <taxon>Pseudomonadati</taxon>
        <taxon>Bacteroidota</taxon>
        <taxon>Cytophagia</taxon>
        <taxon>Cytophagales</taxon>
        <taxon>Cyclobacteriaceae</taxon>
        <taxon>Algoriphagus</taxon>
    </lineage>
</organism>
<keyword evidence="1" id="KW-0812">Transmembrane</keyword>
<evidence type="ECO:0000313" key="2">
    <source>
        <dbReference type="EMBL" id="REG77485.1"/>
    </source>
</evidence>
<dbReference type="CDD" id="cd04647">
    <property type="entry name" value="LbH_MAT_like"/>
    <property type="match status" value="1"/>
</dbReference>
<keyword evidence="1" id="KW-1133">Transmembrane helix</keyword>
<comment type="caution">
    <text evidence="2">The sequence shown here is derived from an EMBL/GenBank/DDBJ whole genome shotgun (WGS) entry which is preliminary data.</text>
</comment>
<keyword evidence="1" id="KW-0472">Membrane</keyword>
<dbReference type="InterPro" id="IPR051159">
    <property type="entry name" value="Hexapeptide_acetyltransf"/>
</dbReference>
<dbReference type="RefSeq" id="WP_205635925.1">
    <property type="nucleotide sequence ID" value="NZ_MSSW01000102.1"/>
</dbReference>
<reference evidence="2 3" key="1">
    <citation type="submission" date="2018-08" db="EMBL/GenBank/DDBJ databases">
        <title>Genomic Encyclopedia of Archaeal and Bacterial Type Strains, Phase II (KMG-II): from individual species to whole genera.</title>
        <authorList>
            <person name="Goeker M."/>
        </authorList>
    </citation>
    <scope>NUCLEOTIDE SEQUENCE [LARGE SCALE GENOMIC DNA]</scope>
    <source>
        <strain evidence="2 3">DSM 15986</strain>
    </source>
</reference>